<keyword evidence="3" id="KW-0805">Transcription regulation</keyword>
<evidence type="ECO:0000256" key="4">
    <source>
        <dbReference type="ARBA" id="ARBA00023125"/>
    </source>
</evidence>
<dbReference type="Gene3D" id="2.60.120.10">
    <property type="entry name" value="Jelly Rolls"/>
    <property type="match status" value="1"/>
</dbReference>
<dbReference type="InterPro" id="IPR014710">
    <property type="entry name" value="RmlC-like_jellyroll"/>
</dbReference>
<dbReference type="InterPro" id="IPR011051">
    <property type="entry name" value="RmlC_Cupin_sf"/>
</dbReference>
<dbReference type="Proteomes" id="UP000665020">
    <property type="component" value="Chromosome"/>
</dbReference>
<dbReference type="SUPFAM" id="SSF51182">
    <property type="entry name" value="RmlC-like cupins"/>
    <property type="match status" value="1"/>
</dbReference>
<keyword evidence="4" id="KW-0238">DNA-binding</keyword>
<dbReference type="GO" id="GO:0004553">
    <property type="term" value="F:hydrolase activity, hydrolyzing O-glycosyl compounds"/>
    <property type="evidence" value="ECO:0007669"/>
    <property type="project" value="InterPro"/>
</dbReference>
<dbReference type="EMBL" id="CP046640">
    <property type="protein sequence ID" value="QTL99383.1"/>
    <property type="molecule type" value="Genomic_DNA"/>
</dbReference>
<evidence type="ECO:0000259" key="8">
    <source>
        <dbReference type="PROSITE" id="PS01124"/>
    </source>
</evidence>
<organism evidence="9 10">
    <name type="scientific">Iocasia fonsfrigidae</name>
    <dbReference type="NCBI Taxonomy" id="2682810"/>
    <lineage>
        <taxon>Bacteria</taxon>
        <taxon>Bacillati</taxon>
        <taxon>Bacillota</taxon>
        <taxon>Clostridia</taxon>
        <taxon>Halanaerobiales</taxon>
        <taxon>Halanaerobiaceae</taxon>
        <taxon>Iocasia</taxon>
    </lineage>
</organism>
<dbReference type="GO" id="GO:0003700">
    <property type="term" value="F:DNA-binding transcription factor activity"/>
    <property type="evidence" value="ECO:0007669"/>
    <property type="project" value="InterPro"/>
</dbReference>
<comment type="similarity">
    <text evidence="1">Belongs to the glycosyl hydrolase 39 family.</text>
</comment>
<dbReference type="InterPro" id="IPR018060">
    <property type="entry name" value="HTH_AraC"/>
</dbReference>
<dbReference type="GO" id="GO:0005975">
    <property type="term" value="P:carbohydrate metabolic process"/>
    <property type="evidence" value="ECO:0007669"/>
    <property type="project" value="InterPro"/>
</dbReference>
<keyword evidence="2" id="KW-0378">Hydrolase</keyword>
<evidence type="ECO:0000256" key="2">
    <source>
        <dbReference type="ARBA" id="ARBA00022801"/>
    </source>
</evidence>
<keyword evidence="6" id="KW-0326">Glycosidase</keyword>
<keyword evidence="5" id="KW-0804">Transcription</keyword>
<dbReference type="PANTHER" id="PTHR43280:SF28">
    <property type="entry name" value="HTH-TYPE TRANSCRIPTIONAL ACTIVATOR RHAS"/>
    <property type="match status" value="1"/>
</dbReference>
<dbReference type="PROSITE" id="PS01124">
    <property type="entry name" value="HTH_ARAC_FAMILY_2"/>
    <property type="match status" value="1"/>
</dbReference>
<evidence type="ECO:0000313" key="9">
    <source>
        <dbReference type="EMBL" id="QTL99383.1"/>
    </source>
</evidence>
<sequence>MNFQCINYDYGLPIKIFVNSPRNKFHLHDGLELIWVLDGELFVQVENKKIMLYNDDLLLVNSFSNHRLNTGDDHKFLVMEIEKSFCQEYIANFNNKHFLLNSSNEKQQRYELIRFLFSRMIDIYNKKTIEMLDNINNNLIKMLKYIEDNFTIDQGESQLSKFENSKYIIINEMIEHIKGNYMNKITLKNIAEEKHYNTSYLSEKFKDFVGINFKDYVDIVRLYNAMKSILYKNENISDIAYNNGFSSLKSFYRAFHRYYNCTPGEYRNLYRQTNNDQEDEGLYVHRKVKTYLDQGQLIQDNKEEALEKEITVNIDNTSGILKKSWQKIINIGSVYTILDSNVQVQIIEMQKDIGFEYLRFEGIFNDEMEVCKLDENGDIYYNWKFVDKVFDFMFELKLKPFVCLSFMPDVLAKTNKKVFHYRANASPPKKIEQWLDLVYSFFIHCINRYGMDSIEKWYFQIWGEFSFYNLHWDGTDEEYFLFYKQTAEEIKKISKSIKIGPASENYYHGYRKSRNFLQFCQENNVPIDFYNANIYHNRILNEKDLDFNKSDFFDDNTLLSVWFGYSDKMHTVDTAAETKDLLKDFYPHAEFMIVRWNMSWDVKEYVHDTAFMATYVVDTALKAGKKVEGMGFLSLSDVLYEWPIDEGPFFGGSGLVNTEGIKKPSYYAFWLLSKLGSTVVEQGDYYIVTKKSSDIQILVYNYSYLNNIYMKGNSKINQISKKNRYKVFERKDDMKLNLNIKGLKGKYKLRHYYLNREDGSAFDEWVELGCPYELNDEEIKYLKIKSYPKMKIERVDCEKEYTVKTEIPVHGIELIVLNKIYEI</sequence>
<protein>
    <submittedName>
        <fullName evidence="9">Helix-turn-helix domain-containing protein</fullName>
    </submittedName>
</protein>
<accession>A0A8A7KC01</accession>
<dbReference type="RefSeq" id="WP_230867734.1">
    <property type="nucleotide sequence ID" value="NZ_CP046640.1"/>
</dbReference>
<reference evidence="9" key="1">
    <citation type="submission" date="2019-12" db="EMBL/GenBank/DDBJ databases">
        <authorList>
            <person name="zhang j."/>
            <person name="sun C.M."/>
        </authorList>
    </citation>
    <scope>NUCLEOTIDE SEQUENCE</scope>
    <source>
        <strain evidence="9">NS-1</strain>
    </source>
</reference>
<dbReference type="GO" id="GO:0043565">
    <property type="term" value="F:sequence-specific DNA binding"/>
    <property type="evidence" value="ECO:0007669"/>
    <property type="project" value="InterPro"/>
</dbReference>
<dbReference type="AlphaFoldDB" id="A0A8A7KC01"/>
<proteinExistence type="inferred from homology"/>
<evidence type="ECO:0000256" key="7">
    <source>
        <dbReference type="PIRSR" id="PIRSR600514-1"/>
    </source>
</evidence>
<dbReference type="InterPro" id="IPR017853">
    <property type="entry name" value="GH"/>
</dbReference>
<evidence type="ECO:0000256" key="1">
    <source>
        <dbReference type="ARBA" id="ARBA00008875"/>
    </source>
</evidence>
<dbReference type="Gene3D" id="3.20.20.80">
    <property type="entry name" value="Glycosidases"/>
    <property type="match status" value="1"/>
</dbReference>
<gene>
    <name evidence="9" type="ORF">GM661_16180</name>
</gene>
<evidence type="ECO:0000256" key="6">
    <source>
        <dbReference type="ARBA" id="ARBA00023295"/>
    </source>
</evidence>
<dbReference type="SUPFAM" id="SSF51011">
    <property type="entry name" value="Glycosyl hydrolase domain"/>
    <property type="match status" value="1"/>
</dbReference>
<dbReference type="Pfam" id="PF12833">
    <property type="entry name" value="HTH_18"/>
    <property type="match status" value="1"/>
</dbReference>
<dbReference type="InterPro" id="IPR049166">
    <property type="entry name" value="GH39_cat"/>
</dbReference>
<evidence type="ECO:0000256" key="5">
    <source>
        <dbReference type="ARBA" id="ARBA00023163"/>
    </source>
</evidence>
<dbReference type="Gene3D" id="2.60.40.1500">
    <property type="entry name" value="Glycosyl hydrolase domain, family 39"/>
    <property type="match status" value="1"/>
</dbReference>
<evidence type="ECO:0000313" key="10">
    <source>
        <dbReference type="Proteomes" id="UP000665020"/>
    </source>
</evidence>
<feature type="active site" description="Proton donor" evidence="7">
    <location>
        <position position="464"/>
    </location>
</feature>
<dbReference type="SUPFAM" id="SSF51445">
    <property type="entry name" value="(Trans)glycosidases"/>
    <property type="match status" value="1"/>
</dbReference>
<feature type="domain" description="HTH araC/xylS-type" evidence="8">
    <location>
        <begin position="171"/>
        <end position="269"/>
    </location>
</feature>
<name>A0A8A7KC01_9FIRM</name>
<dbReference type="InterPro" id="IPR009057">
    <property type="entry name" value="Homeodomain-like_sf"/>
</dbReference>
<evidence type="ECO:0000256" key="3">
    <source>
        <dbReference type="ARBA" id="ARBA00023015"/>
    </source>
</evidence>
<dbReference type="KEGG" id="ifn:GM661_16180"/>
<keyword evidence="10" id="KW-1185">Reference proteome</keyword>
<dbReference type="PANTHER" id="PTHR43280">
    <property type="entry name" value="ARAC-FAMILY TRANSCRIPTIONAL REGULATOR"/>
    <property type="match status" value="1"/>
</dbReference>
<dbReference type="InterPro" id="IPR000514">
    <property type="entry name" value="Glyco_hydro_39"/>
</dbReference>
<dbReference type="SMART" id="SM00342">
    <property type="entry name" value="HTH_ARAC"/>
    <property type="match status" value="1"/>
</dbReference>
<dbReference type="Pfam" id="PF01229">
    <property type="entry name" value="Glyco_hydro_39"/>
    <property type="match status" value="1"/>
</dbReference>
<dbReference type="PRINTS" id="PR00745">
    <property type="entry name" value="GLHYDRLASE39"/>
</dbReference>
<dbReference type="SUPFAM" id="SSF46689">
    <property type="entry name" value="Homeodomain-like"/>
    <property type="match status" value="2"/>
</dbReference>
<dbReference type="Gene3D" id="1.10.10.60">
    <property type="entry name" value="Homeodomain-like"/>
    <property type="match status" value="2"/>
</dbReference>